<comment type="caution">
    <text evidence="2">The sequence shown here is derived from an EMBL/GenBank/DDBJ whole genome shotgun (WGS) entry which is preliminary data.</text>
</comment>
<name>A0ABD5VNI3_9EURY</name>
<evidence type="ECO:0000259" key="1">
    <source>
        <dbReference type="Pfam" id="PF08878"/>
    </source>
</evidence>
<gene>
    <name evidence="2" type="ORF">ACFQGB_18015</name>
</gene>
<dbReference type="AlphaFoldDB" id="A0ABD5VNI3"/>
<evidence type="ECO:0000313" key="3">
    <source>
        <dbReference type="Proteomes" id="UP001596395"/>
    </source>
</evidence>
<organism evidence="2 3">
    <name type="scientific">Halorubellus litoreus</name>
    <dbReference type="NCBI Taxonomy" id="755308"/>
    <lineage>
        <taxon>Archaea</taxon>
        <taxon>Methanobacteriati</taxon>
        <taxon>Methanobacteriota</taxon>
        <taxon>Stenosarchaea group</taxon>
        <taxon>Halobacteria</taxon>
        <taxon>Halobacteriales</taxon>
        <taxon>Halorubellaceae</taxon>
        <taxon>Halorubellus</taxon>
    </lineage>
</organism>
<feature type="domain" description="Anti-bacteriophage protein A/HamA C-terminal" evidence="1">
    <location>
        <begin position="50"/>
        <end position="317"/>
    </location>
</feature>
<evidence type="ECO:0000313" key="2">
    <source>
        <dbReference type="EMBL" id="MFC6954767.1"/>
    </source>
</evidence>
<dbReference type="Proteomes" id="UP001596395">
    <property type="component" value="Unassembled WGS sequence"/>
</dbReference>
<protein>
    <submittedName>
        <fullName evidence="2">DUF1837 domain-containing protein</fullName>
    </submittedName>
</protein>
<dbReference type="Pfam" id="PF08878">
    <property type="entry name" value="HamA"/>
    <property type="match status" value="1"/>
</dbReference>
<dbReference type="EMBL" id="JBHSXN010000004">
    <property type="protein sequence ID" value="MFC6954767.1"/>
    <property type="molecule type" value="Genomic_DNA"/>
</dbReference>
<proteinExistence type="predicted"/>
<accession>A0ABD5VNI3</accession>
<keyword evidence="3" id="KW-1185">Reference proteome</keyword>
<reference evidence="2 3" key="1">
    <citation type="journal article" date="2019" name="Int. J. Syst. Evol. Microbiol.">
        <title>The Global Catalogue of Microorganisms (GCM) 10K type strain sequencing project: providing services to taxonomists for standard genome sequencing and annotation.</title>
        <authorList>
            <consortium name="The Broad Institute Genomics Platform"/>
            <consortium name="The Broad Institute Genome Sequencing Center for Infectious Disease"/>
            <person name="Wu L."/>
            <person name="Ma J."/>
        </authorList>
    </citation>
    <scope>NUCLEOTIDE SEQUENCE [LARGE SCALE GENOMIC DNA]</scope>
    <source>
        <strain evidence="2 3">GX26</strain>
    </source>
</reference>
<sequence>MGKTLICPPKYWARNPQAIVTINMSDASWNDYTVIDQEDLLEYVFKVDEWENNKLRVSSYCIRPGVDTLNIRGFVEFLKDNYPKYVFSKKERQEYEWPFHEAIRRSDFTDDSRYDAKLGELVLFVLVDAILDLPMVSHKISLTQEPVQPVKGSDGLFFGEFQGEESIAFGESKIYTNRNSGLGDALESTSRFEESYATTKTNHELRVARKGLSEDLSAEDAIRVADAMYENPGSYRRVFPIFLGYEEEWMEEIQYSATSSEELEQEIKHRITEAGIEDDVLSKIRSDYEELQKSWLVFFMFPLEDVDKFRQNLQEAIFPHSTKD</sequence>
<dbReference type="RefSeq" id="WP_336351710.1">
    <property type="nucleotide sequence ID" value="NZ_JAZAQL010000004.1"/>
</dbReference>
<dbReference type="InterPro" id="IPR014976">
    <property type="entry name" value="AbpA_HamA_C"/>
</dbReference>